<keyword evidence="15" id="KW-0539">Nucleus</keyword>
<dbReference type="GeneTree" id="ENSGT00530000063808"/>
<keyword evidence="25" id="KW-1185">Reference proteome</keyword>
<dbReference type="InterPro" id="IPR051301">
    <property type="entry name" value="Optineurin/NFkB_EssMod"/>
</dbReference>
<dbReference type="OrthoDB" id="6343844at2759"/>
<reference evidence="24" key="2">
    <citation type="submission" date="2025-08" db="UniProtKB">
        <authorList>
            <consortium name="Ensembl"/>
        </authorList>
    </citation>
    <scope>IDENTIFICATION</scope>
</reference>
<dbReference type="Pfam" id="PF16516">
    <property type="entry name" value="CC2-LZ"/>
    <property type="match status" value="1"/>
</dbReference>
<keyword evidence="13" id="KW-1015">Disulfide bond</keyword>
<evidence type="ECO:0000256" key="5">
    <source>
        <dbReference type="ARBA" id="ARBA00022553"/>
    </source>
</evidence>
<keyword evidence="12 21" id="KW-0175">Coiled coil</keyword>
<dbReference type="InterPro" id="IPR034735">
    <property type="entry name" value="NEMO_ZF"/>
</dbReference>
<evidence type="ECO:0000256" key="1">
    <source>
        <dbReference type="ARBA" id="ARBA00004123"/>
    </source>
</evidence>
<evidence type="ECO:0000256" key="9">
    <source>
        <dbReference type="ARBA" id="ARBA00022833"/>
    </source>
</evidence>
<evidence type="ECO:0000256" key="8">
    <source>
        <dbReference type="ARBA" id="ARBA00022771"/>
    </source>
</evidence>
<dbReference type="GO" id="GO:0006974">
    <property type="term" value="P:DNA damage response"/>
    <property type="evidence" value="ECO:0007669"/>
    <property type="project" value="UniProtKB-KW"/>
</dbReference>
<feature type="region of interest" description="Disordered" evidence="22">
    <location>
        <begin position="118"/>
        <end position="170"/>
    </location>
</feature>
<evidence type="ECO:0000256" key="13">
    <source>
        <dbReference type="ARBA" id="ARBA00023157"/>
    </source>
</evidence>
<evidence type="ECO:0000256" key="22">
    <source>
        <dbReference type="SAM" id="MobiDB-lite"/>
    </source>
</evidence>
<keyword evidence="9" id="KW-0862">Zinc</keyword>
<dbReference type="AlphaFoldDB" id="A0A8C9R1L7"/>
<dbReference type="Gene3D" id="1.20.5.390">
    <property type="entry name" value="L1 transposable element, trimerization domain"/>
    <property type="match status" value="2"/>
</dbReference>
<evidence type="ECO:0000256" key="16">
    <source>
        <dbReference type="ARBA" id="ARBA00040893"/>
    </source>
</evidence>
<dbReference type="Pfam" id="PF11577">
    <property type="entry name" value="NEMO"/>
    <property type="match status" value="1"/>
</dbReference>
<keyword evidence="6" id="KW-0479">Metal-binding</keyword>
<evidence type="ECO:0000256" key="4">
    <source>
        <dbReference type="ARBA" id="ARBA00022499"/>
    </source>
</evidence>
<feature type="coiled-coil region" evidence="21">
    <location>
        <begin position="432"/>
        <end position="518"/>
    </location>
</feature>
<keyword evidence="5" id="KW-0597">Phosphoprotein</keyword>
<feature type="region of interest" description="Disordered" evidence="22">
    <location>
        <begin position="184"/>
        <end position="205"/>
    </location>
</feature>
<reference evidence="24 25" key="1">
    <citation type="submission" date="2019-04" db="EMBL/GenBank/DDBJ databases">
        <authorList>
            <consortium name="Wellcome Sanger Institute Data Sharing"/>
        </authorList>
    </citation>
    <scope>NUCLEOTIDE SEQUENCE [LARGE SCALE GENOMIC DNA]</scope>
</reference>
<dbReference type="GO" id="GO:0005634">
    <property type="term" value="C:nucleus"/>
    <property type="evidence" value="ECO:0007669"/>
    <property type="project" value="UniProtKB-SubCell"/>
</dbReference>
<evidence type="ECO:0000256" key="11">
    <source>
        <dbReference type="ARBA" id="ARBA00023015"/>
    </source>
</evidence>
<feature type="domain" description="CCHC NOA-type" evidence="23">
    <location>
        <begin position="571"/>
        <end position="601"/>
    </location>
</feature>
<proteinExistence type="predicted"/>
<dbReference type="GO" id="GO:0008385">
    <property type="term" value="C:IkappaB kinase complex"/>
    <property type="evidence" value="ECO:0007669"/>
    <property type="project" value="TreeGrafter"/>
</dbReference>
<evidence type="ECO:0000313" key="25">
    <source>
        <dbReference type="Proteomes" id="UP000694397"/>
    </source>
</evidence>
<evidence type="ECO:0000259" key="23">
    <source>
        <dbReference type="PROSITE" id="PS51801"/>
    </source>
</evidence>
<dbReference type="Proteomes" id="UP000694397">
    <property type="component" value="Chromosome 19"/>
</dbReference>
<reference evidence="24" key="3">
    <citation type="submission" date="2025-09" db="UniProtKB">
        <authorList>
            <consortium name="Ensembl"/>
        </authorList>
    </citation>
    <scope>IDENTIFICATION</scope>
</reference>
<dbReference type="PANTHER" id="PTHR31553">
    <property type="entry name" value="NF-KAPPA-B ESSENTIAL MODULATOR"/>
    <property type="match status" value="1"/>
</dbReference>
<keyword evidence="8 20" id="KW-0863">Zinc-finger</keyword>
<evidence type="ECO:0000256" key="2">
    <source>
        <dbReference type="ARBA" id="ARBA00004496"/>
    </source>
</evidence>
<comment type="subcellular location">
    <subcellularLocation>
        <location evidence="2">Cytoplasm</location>
    </subcellularLocation>
    <subcellularLocation>
        <location evidence="1">Nucleus</location>
    </subcellularLocation>
</comment>
<protein>
    <recommendedName>
        <fullName evidence="16">NF-kappa-B essential modulator</fullName>
    </recommendedName>
    <alternativeName>
        <fullName evidence="18">IkB kinase-associated protein 1</fullName>
    </alternativeName>
    <alternativeName>
        <fullName evidence="19">Inhibitor of nuclear factor kappa-B kinase subunit gamma</fullName>
    </alternativeName>
    <alternativeName>
        <fullName evidence="17">NF-kappa-B essential modifier</fullName>
    </alternativeName>
</protein>
<dbReference type="Gene3D" id="1.20.5.990">
    <property type="entry name" value="Nemo cc2-lz domain - 1d5 darpin complex"/>
    <property type="match status" value="1"/>
</dbReference>
<dbReference type="GO" id="GO:0043123">
    <property type="term" value="P:positive regulation of canonical NF-kappaB signal transduction"/>
    <property type="evidence" value="ECO:0007669"/>
    <property type="project" value="TreeGrafter"/>
</dbReference>
<feature type="coiled-coil region" evidence="21">
    <location>
        <begin position="261"/>
        <end position="368"/>
    </location>
</feature>
<name>A0A8C9R1L7_SCLFO</name>
<dbReference type="CDD" id="cd09803">
    <property type="entry name" value="UBAN"/>
    <property type="match status" value="1"/>
</dbReference>
<evidence type="ECO:0000256" key="20">
    <source>
        <dbReference type="PROSITE-ProRule" id="PRU01142"/>
    </source>
</evidence>
<evidence type="ECO:0000256" key="21">
    <source>
        <dbReference type="SAM" id="Coils"/>
    </source>
</evidence>
<evidence type="ECO:0000256" key="12">
    <source>
        <dbReference type="ARBA" id="ARBA00023054"/>
    </source>
</evidence>
<organism evidence="24 25">
    <name type="scientific">Scleropages formosus</name>
    <name type="common">Asian bonytongue</name>
    <name type="synonym">Osteoglossum formosum</name>
    <dbReference type="NCBI Taxonomy" id="113540"/>
    <lineage>
        <taxon>Eukaryota</taxon>
        <taxon>Metazoa</taxon>
        <taxon>Chordata</taxon>
        <taxon>Craniata</taxon>
        <taxon>Vertebrata</taxon>
        <taxon>Euteleostomi</taxon>
        <taxon>Actinopterygii</taxon>
        <taxon>Neopterygii</taxon>
        <taxon>Teleostei</taxon>
        <taxon>Osteoglossocephala</taxon>
        <taxon>Osteoglossomorpha</taxon>
        <taxon>Osteoglossiformes</taxon>
        <taxon>Osteoglossidae</taxon>
        <taxon>Scleropages</taxon>
    </lineage>
</organism>
<evidence type="ECO:0000256" key="17">
    <source>
        <dbReference type="ARBA" id="ARBA00041525"/>
    </source>
</evidence>
<feature type="coiled-coil region" evidence="21">
    <location>
        <begin position="42"/>
        <end position="108"/>
    </location>
</feature>
<evidence type="ECO:0000256" key="10">
    <source>
        <dbReference type="ARBA" id="ARBA00022843"/>
    </source>
</evidence>
<keyword evidence="7" id="KW-0227">DNA damage</keyword>
<dbReference type="Pfam" id="PF18414">
    <property type="entry name" value="zf_C2H2_10"/>
    <property type="match status" value="1"/>
</dbReference>
<evidence type="ECO:0000256" key="19">
    <source>
        <dbReference type="ARBA" id="ARBA00043239"/>
    </source>
</evidence>
<keyword evidence="14" id="KW-0804">Transcription</keyword>
<dbReference type="FunFam" id="1.20.5.390:FF:000002">
    <property type="entry name" value="NF-kappa-B essential modulator isoform X1"/>
    <property type="match status" value="1"/>
</dbReference>
<dbReference type="PROSITE" id="PS51801">
    <property type="entry name" value="ZF_CCHC_NOA"/>
    <property type="match status" value="1"/>
</dbReference>
<keyword evidence="11" id="KW-0805">Transcription regulation</keyword>
<evidence type="ECO:0000256" key="3">
    <source>
        <dbReference type="ARBA" id="ARBA00022490"/>
    </source>
</evidence>
<dbReference type="InterPro" id="IPR021063">
    <property type="entry name" value="NEMO_N"/>
</dbReference>
<sequence>MVQPQGPLGSALQWDMAGREAAGSGAQGLLGSPPELADNEVIQRLLGDNNQLRAALKQSNAALRSRCEEVQGWHQKLREEREFLGKRFQEARDLVERLGRENRELQGQLSLLAAGAQGPDLSDLQEQGDSSGAGGQFHNSHKEGEGDGDENREVEKRTGPTSLPMEGGNEVLRLLRTHKEKLEEGMRELRSRNEELEKSIEEGERERENLRNANTQLQSRLVQLQGSGVTQEALQCSDAQASSSHSLPAPAAVMTASSPQLVQLSKQLQATQIRYRELQEKLDSLQKTRVQQDKNEVLLKQRENECAQLTKDSESLKAQVTSLLGELHERQSCLERSEAERARLEEKLNKTQEALRTLERETEQLKTQHSVTVDKLRLQTQNLEAALKAERLVLTEDKRKLAQLQHAYTQLYQDYDSKLQSESQAKQRDGEVEDLASRLVEAERALALKQDLIDKLKEEVEQQRGTLETVPVLTAQAEIYKSDFLAEREAREKLHQRKEELQEQLNRALAEVDRLRLEGTSRARMEEMQQRHIEDYRAARPLLPPLSGGFPGATIPFSPAQPSSFRVQNVSEELPDYRCPKCQYQAPDMDTLQIHVTDCIQ</sequence>
<keyword evidence="3" id="KW-0963">Cytoplasm</keyword>
<evidence type="ECO:0000313" key="24">
    <source>
        <dbReference type="Ensembl" id="ENSSFOP00015003131.2"/>
    </source>
</evidence>
<dbReference type="Ensembl" id="ENSSFOT00015003182.2">
    <property type="protein sequence ID" value="ENSSFOP00015003131.2"/>
    <property type="gene ID" value="ENSSFOG00015002062.2"/>
</dbReference>
<evidence type="ECO:0000256" key="18">
    <source>
        <dbReference type="ARBA" id="ARBA00041660"/>
    </source>
</evidence>
<evidence type="ECO:0000256" key="7">
    <source>
        <dbReference type="ARBA" id="ARBA00022763"/>
    </source>
</evidence>
<keyword evidence="10" id="KW-0832">Ubl conjugation</keyword>
<evidence type="ECO:0000256" key="15">
    <source>
        <dbReference type="ARBA" id="ARBA00023242"/>
    </source>
</evidence>
<evidence type="ECO:0000256" key="6">
    <source>
        <dbReference type="ARBA" id="ARBA00022723"/>
    </source>
</evidence>
<feature type="compositionally biased region" description="Basic and acidic residues" evidence="22">
    <location>
        <begin position="140"/>
        <end position="158"/>
    </location>
</feature>
<dbReference type="GO" id="GO:0070530">
    <property type="term" value="F:K63-linked polyubiquitin modification-dependent protein binding"/>
    <property type="evidence" value="ECO:0007669"/>
    <property type="project" value="InterPro"/>
</dbReference>
<gene>
    <name evidence="24" type="primary">IKBKG</name>
    <name evidence="24" type="synonym">LOC108939062</name>
</gene>
<accession>A0A8C9R1L7</accession>
<dbReference type="InterPro" id="IPR032419">
    <property type="entry name" value="CC2-LZ_dom"/>
</dbReference>
<keyword evidence="4" id="KW-1017">Isopeptide bond</keyword>
<dbReference type="PANTHER" id="PTHR31553:SF3">
    <property type="entry name" value="NF-KAPPA-B ESSENTIAL MODULATOR"/>
    <property type="match status" value="1"/>
</dbReference>
<evidence type="ECO:0000256" key="14">
    <source>
        <dbReference type="ARBA" id="ARBA00023163"/>
    </source>
</evidence>
<dbReference type="GO" id="GO:0008270">
    <property type="term" value="F:zinc ion binding"/>
    <property type="evidence" value="ECO:0007669"/>
    <property type="project" value="UniProtKB-KW"/>
</dbReference>
<dbReference type="FunFam" id="1.20.5.990:FF:000003">
    <property type="entry name" value="NF-kappa-B essential modulator isoform X1"/>
    <property type="match status" value="1"/>
</dbReference>